<dbReference type="EMBL" id="HBUF01289135">
    <property type="protein sequence ID" value="CAG6688861.1"/>
    <property type="molecule type" value="Transcribed_RNA"/>
</dbReference>
<accession>A0A8D8TKT8</accession>
<dbReference type="AlphaFoldDB" id="A0A8D8TKT8"/>
<organism evidence="1">
    <name type="scientific">Cacopsylla melanoneura</name>
    <dbReference type="NCBI Taxonomy" id="428564"/>
    <lineage>
        <taxon>Eukaryota</taxon>
        <taxon>Metazoa</taxon>
        <taxon>Ecdysozoa</taxon>
        <taxon>Arthropoda</taxon>
        <taxon>Hexapoda</taxon>
        <taxon>Insecta</taxon>
        <taxon>Pterygota</taxon>
        <taxon>Neoptera</taxon>
        <taxon>Paraneoptera</taxon>
        <taxon>Hemiptera</taxon>
        <taxon>Sternorrhyncha</taxon>
        <taxon>Psylloidea</taxon>
        <taxon>Psyllidae</taxon>
        <taxon>Psyllinae</taxon>
        <taxon>Cacopsylla</taxon>
    </lineage>
</organism>
<name>A0A8D8TKT8_9HEMI</name>
<proteinExistence type="predicted"/>
<evidence type="ECO:0000313" key="1">
    <source>
        <dbReference type="EMBL" id="CAG6688861.1"/>
    </source>
</evidence>
<protein>
    <submittedName>
        <fullName evidence="1">Uncharacterized protein</fullName>
    </submittedName>
</protein>
<reference evidence="1" key="1">
    <citation type="submission" date="2021-05" db="EMBL/GenBank/DDBJ databases">
        <authorList>
            <person name="Alioto T."/>
            <person name="Alioto T."/>
            <person name="Gomez Garrido J."/>
        </authorList>
    </citation>
    <scope>NUCLEOTIDE SEQUENCE</scope>
</reference>
<sequence length="130" mass="15297">MPRWPGTHPRETLTFCASCPRACWNISEHNWTVFRTFGPKQQPGEHFRGANCRDNLQDEGPKVRKRYSGIFEIQVPSFRTRSPHCILSRHFLEFKCQALVQAEYHIFFELRCTVLVHRTLCTVIFLRSMG</sequence>